<keyword evidence="8 15" id="KW-0547">Nucleotide-binding</keyword>
<keyword evidence="7 15" id="KW-0548">Nucleotidyltransferase</keyword>
<keyword evidence="18" id="KW-1185">Reference proteome</keyword>
<evidence type="ECO:0000256" key="8">
    <source>
        <dbReference type="ARBA" id="ARBA00022741"/>
    </source>
</evidence>
<evidence type="ECO:0000256" key="3">
    <source>
        <dbReference type="ARBA" id="ARBA00005201"/>
    </source>
</evidence>
<dbReference type="InterPro" id="IPR004821">
    <property type="entry name" value="Cyt_trans-like"/>
</dbReference>
<dbReference type="InterPro" id="IPR015865">
    <property type="entry name" value="Riboflavin_kinase_bac/euk"/>
</dbReference>
<dbReference type="GO" id="GO:0009398">
    <property type="term" value="P:FMN biosynthetic process"/>
    <property type="evidence" value="ECO:0007669"/>
    <property type="project" value="UniProtKB-UniRule"/>
</dbReference>
<comment type="catalytic activity">
    <reaction evidence="13 15">
        <text>riboflavin + ATP = FMN + ADP + H(+)</text>
        <dbReference type="Rhea" id="RHEA:14357"/>
        <dbReference type="ChEBI" id="CHEBI:15378"/>
        <dbReference type="ChEBI" id="CHEBI:30616"/>
        <dbReference type="ChEBI" id="CHEBI:57986"/>
        <dbReference type="ChEBI" id="CHEBI:58210"/>
        <dbReference type="ChEBI" id="CHEBI:456216"/>
        <dbReference type="EC" id="2.7.1.26"/>
    </reaction>
</comment>
<dbReference type="AlphaFoldDB" id="A0A521BMU6"/>
<dbReference type="InterPro" id="IPR023465">
    <property type="entry name" value="Riboflavin_kinase_dom_sf"/>
</dbReference>
<dbReference type="GO" id="GO:0005524">
    <property type="term" value="F:ATP binding"/>
    <property type="evidence" value="ECO:0007669"/>
    <property type="project" value="UniProtKB-UniRule"/>
</dbReference>
<evidence type="ECO:0000256" key="15">
    <source>
        <dbReference type="PIRNR" id="PIRNR004491"/>
    </source>
</evidence>
<dbReference type="SMART" id="SM00904">
    <property type="entry name" value="Flavokinase"/>
    <property type="match status" value="1"/>
</dbReference>
<dbReference type="InterPro" id="IPR002606">
    <property type="entry name" value="Riboflavin_kinase_bac"/>
</dbReference>
<organism evidence="17 18">
    <name type="scientific">Balnearium lithotrophicum</name>
    <dbReference type="NCBI Taxonomy" id="223788"/>
    <lineage>
        <taxon>Bacteria</taxon>
        <taxon>Pseudomonadati</taxon>
        <taxon>Aquificota</taxon>
        <taxon>Aquificia</taxon>
        <taxon>Desulfurobacteriales</taxon>
        <taxon>Desulfurobacteriaceae</taxon>
        <taxon>Balnearium</taxon>
    </lineage>
</organism>
<evidence type="ECO:0000256" key="4">
    <source>
        <dbReference type="ARBA" id="ARBA00022630"/>
    </source>
</evidence>
<comment type="function">
    <text evidence="1">Catalyzes the phosphorylation of riboflavin to FMN followed by the adenylation of FMN to FAD.</text>
</comment>
<dbReference type="GO" id="GO:0006747">
    <property type="term" value="P:FAD biosynthetic process"/>
    <property type="evidence" value="ECO:0007669"/>
    <property type="project" value="UniProtKB-UniRule"/>
</dbReference>
<dbReference type="EC" id="2.7.1.26" evidence="15"/>
<evidence type="ECO:0000256" key="6">
    <source>
        <dbReference type="ARBA" id="ARBA00022679"/>
    </source>
</evidence>
<evidence type="ECO:0000313" key="18">
    <source>
        <dbReference type="Proteomes" id="UP000317315"/>
    </source>
</evidence>
<dbReference type="InterPro" id="IPR014729">
    <property type="entry name" value="Rossmann-like_a/b/a_fold"/>
</dbReference>
<dbReference type="UniPathway" id="UPA00277">
    <property type="reaction ID" value="UER00407"/>
</dbReference>
<dbReference type="Gene3D" id="2.40.30.30">
    <property type="entry name" value="Riboflavin kinase-like"/>
    <property type="match status" value="1"/>
</dbReference>
<evidence type="ECO:0000256" key="1">
    <source>
        <dbReference type="ARBA" id="ARBA00002121"/>
    </source>
</evidence>
<accession>A0A521BMU6</accession>
<dbReference type="Pfam" id="PF01687">
    <property type="entry name" value="Flavokinase"/>
    <property type="match status" value="1"/>
</dbReference>
<keyword evidence="10 15" id="KW-0274">FAD</keyword>
<reference evidence="17 18" key="1">
    <citation type="submission" date="2017-05" db="EMBL/GenBank/DDBJ databases">
        <authorList>
            <person name="Varghese N."/>
            <person name="Submissions S."/>
        </authorList>
    </citation>
    <scope>NUCLEOTIDE SEQUENCE [LARGE SCALE GENOMIC DNA]</scope>
    <source>
        <strain evidence="17 18">DSM 16304</strain>
    </source>
</reference>
<dbReference type="NCBIfam" id="TIGR00083">
    <property type="entry name" value="ribF"/>
    <property type="match status" value="1"/>
</dbReference>
<dbReference type="PANTHER" id="PTHR22749:SF6">
    <property type="entry name" value="RIBOFLAVIN KINASE"/>
    <property type="match status" value="1"/>
</dbReference>
<dbReference type="SUPFAM" id="SSF82114">
    <property type="entry name" value="Riboflavin kinase-like"/>
    <property type="match status" value="1"/>
</dbReference>
<dbReference type="PANTHER" id="PTHR22749">
    <property type="entry name" value="RIBOFLAVIN KINASE/FMN ADENYLYLTRANSFERASE"/>
    <property type="match status" value="1"/>
</dbReference>
<proteinExistence type="inferred from homology"/>
<dbReference type="Gene3D" id="3.40.50.620">
    <property type="entry name" value="HUPs"/>
    <property type="match status" value="1"/>
</dbReference>
<comment type="pathway">
    <text evidence="3 15">Cofactor biosynthesis; FMN biosynthesis; FMN from riboflavin (ATP route): step 1/1.</text>
</comment>
<keyword evidence="4 15" id="KW-0285">Flavoprotein</keyword>
<keyword evidence="11 15" id="KW-0067">ATP-binding</keyword>
<dbReference type="InterPro" id="IPR023468">
    <property type="entry name" value="Riboflavin_kinase"/>
</dbReference>
<dbReference type="CDD" id="cd02064">
    <property type="entry name" value="FAD_synthetase_N"/>
    <property type="match status" value="1"/>
</dbReference>
<dbReference type="Proteomes" id="UP000317315">
    <property type="component" value="Unassembled WGS sequence"/>
</dbReference>
<dbReference type="Pfam" id="PF06574">
    <property type="entry name" value="FAD_syn"/>
    <property type="match status" value="1"/>
</dbReference>
<dbReference type="PIRSF" id="PIRSF004491">
    <property type="entry name" value="FAD_Synth"/>
    <property type="match status" value="1"/>
</dbReference>
<evidence type="ECO:0000259" key="16">
    <source>
        <dbReference type="SMART" id="SM00904"/>
    </source>
</evidence>
<dbReference type="GO" id="GO:0003919">
    <property type="term" value="F:FMN adenylyltransferase activity"/>
    <property type="evidence" value="ECO:0007669"/>
    <property type="project" value="UniProtKB-UniRule"/>
</dbReference>
<dbReference type="NCBIfam" id="TIGR00125">
    <property type="entry name" value="cyt_tran_rel"/>
    <property type="match status" value="1"/>
</dbReference>
<comment type="pathway">
    <text evidence="2 15">Cofactor biosynthesis; FAD biosynthesis; FAD from FMN: step 1/1.</text>
</comment>
<dbReference type="GO" id="GO:0008531">
    <property type="term" value="F:riboflavin kinase activity"/>
    <property type="evidence" value="ECO:0007669"/>
    <property type="project" value="UniProtKB-UniRule"/>
</dbReference>
<sequence>MEQAQQLKLQKRCCTVGKFESFHRGHRKLIETAKRICSEIVVISIRGLGKKIFSEEEREKIAESLNIRLINVPFSEIRNLTPKEFMKFLKDLGCSVLVVGSEWKFGKNRAGDVNTAREIGKSLGIEVVSVETVKEDSEKISTSRILEFLRKGKVEEANKLLGFPYFAVGVVVKGKKLGREIGFPTVNIETQKELPLPLGVYAVRLYLGNRVFDGISNYGRAPTLKNSNPTLEVFIPEKELPPVYGQKVKVEFFKFLRPERKFNSVEELVNQIKFDLKNLREFWRERVGRGEEV</sequence>
<evidence type="ECO:0000256" key="11">
    <source>
        <dbReference type="ARBA" id="ARBA00022840"/>
    </source>
</evidence>
<keyword evidence="6 15" id="KW-0808">Transferase</keyword>
<evidence type="ECO:0000256" key="9">
    <source>
        <dbReference type="ARBA" id="ARBA00022777"/>
    </source>
</evidence>
<gene>
    <name evidence="17" type="ORF">SAMN06269117_10643</name>
</gene>
<dbReference type="EC" id="2.7.7.2" evidence="15"/>
<protein>
    <recommendedName>
        <fullName evidence="15">Riboflavin biosynthesis protein</fullName>
    </recommendedName>
    <domain>
        <recommendedName>
            <fullName evidence="15">Riboflavin kinase</fullName>
            <ecNumber evidence="15">2.7.1.26</ecNumber>
        </recommendedName>
        <alternativeName>
            <fullName evidence="15">Flavokinase</fullName>
        </alternativeName>
    </domain>
    <domain>
        <recommendedName>
            <fullName evidence="15">FMN adenylyltransferase</fullName>
            <ecNumber evidence="15">2.7.7.2</ecNumber>
        </recommendedName>
        <alternativeName>
            <fullName evidence="15">FAD pyrophosphorylase</fullName>
        </alternativeName>
        <alternativeName>
            <fullName evidence="15">FAD synthase</fullName>
        </alternativeName>
    </domain>
</protein>
<dbReference type="EMBL" id="FXTM01000006">
    <property type="protein sequence ID" value="SMO48419.1"/>
    <property type="molecule type" value="Genomic_DNA"/>
</dbReference>
<dbReference type="OrthoDB" id="9803667at2"/>
<keyword evidence="5 15" id="KW-0288">FMN</keyword>
<dbReference type="GO" id="GO:0009231">
    <property type="term" value="P:riboflavin biosynthetic process"/>
    <property type="evidence" value="ECO:0007669"/>
    <property type="project" value="InterPro"/>
</dbReference>
<evidence type="ECO:0000256" key="5">
    <source>
        <dbReference type="ARBA" id="ARBA00022643"/>
    </source>
</evidence>
<evidence type="ECO:0000256" key="14">
    <source>
        <dbReference type="ARBA" id="ARBA00049494"/>
    </source>
</evidence>
<evidence type="ECO:0000313" key="17">
    <source>
        <dbReference type="EMBL" id="SMO48419.1"/>
    </source>
</evidence>
<dbReference type="SUPFAM" id="SSF52374">
    <property type="entry name" value="Nucleotidylyl transferase"/>
    <property type="match status" value="1"/>
</dbReference>
<feature type="domain" description="Riboflavin kinase" evidence="16">
    <location>
        <begin position="160"/>
        <end position="284"/>
    </location>
</feature>
<dbReference type="InterPro" id="IPR015864">
    <property type="entry name" value="FAD_synthase"/>
</dbReference>
<comment type="catalytic activity">
    <reaction evidence="14 15">
        <text>FMN + ATP + H(+) = FAD + diphosphate</text>
        <dbReference type="Rhea" id="RHEA:17237"/>
        <dbReference type="ChEBI" id="CHEBI:15378"/>
        <dbReference type="ChEBI" id="CHEBI:30616"/>
        <dbReference type="ChEBI" id="CHEBI:33019"/>
        <dbReference type="ChEBI" id="CHEBI:57692"/>
        <dbReference type="ChEBI" id="CHEBI:58210"/>
        <dbReference type="EC" id="2.7.7.2"/>
    </reaction>
</comment>
<evidence type="ECO:0000256" key="13">
    <source>
        <dbReference type="ARBA" id="ARBA00047880"/>
    </source>
</evidence>
<keyword evidence="12" id="KW-0511">Multifunctional enzyme</keyword>
<evidence type="ECO:0000256" key="2">
    <source>
        <dbReference type="ARBA" id="ARBA00004726"/>
    </source>
</evidence>
<keyword evidence="9 15" id="KW-0418">Kinase</keyword>
<evidence type="ECO:0000256" key="7">
    <source>
        <dbReference type="ARBA" id="ARBA00022695"/>
    </source>
</evidence>
<evidence type="ECO:0000256" key="10">
    <source>
        <dbReference type="ARBA" id="ARBA00022827"/>
    </source>
</evidence>
<dbReference type="UniPathway" id="UPA00276">
    <property type="reaction ID" value="UER00406"/>
</dbReference>
<evidence type="ECO:0000256" key="12">
    <source>
        <dbReference type="ARBA" id="ARBA00023268"/>
    </source>
</evidence>
<comment type="similarity">
    <text evidence="15">Belongs to the ribF family.</text>
</comment>
<name>A0A521BMU6_9BACT</name>